<dbReference type="PANTHER" id="PTHR11783">
    <property type="entry name" value="SULFOTRANSFERASE SULT"/>
    <property type="match status" value="1"/>
</dbReference>
<protein>
    <submittedName>
        <fullName evidence="4">Sulfotransferase domain-containing protein</fullName>
    </submittedName>
</protein>
<evidence type="ECO:0000256" key="2">
    <source>
        <dbReference type="ARBA" id="ARBA00022679"/>
    </source>
</evidence>
<dbReference type="InterPro" id="IPR027417">
    <property type="entry name" value="P-loop_NTPase"/>
</dbReference>
<dbReference type="InterPro" id="IPR000863">
    <property type="entry name" value="Sulfotransferase_dom"/>
</dbReference>
<proteinExistence type="inferred from homology"/>
<evidence type="ECO:0000313" key="5">
    <source>
        <dbReference type="Proteomes" id="UP001239909"/>
    </source>
</evidence>
<dbReference type="EMBL" id="BSYI01000062">
    <property type="protein sequence ID" value="GMG85366.1"/>
    <property type="molecule type" value="Genomic_DNA"/>
</dbReference>
<sequence>MTAGKTAPGPVPKRPAPRTLVWLASFPKSGNTWTRVFLANYVLDRPEPVPLSEIHRIGANDSGADLYGRVAGPGFRATDLSAALATRPRMLAAIAGNGADLNFVKTHNRNAAVGLQPLIPAALTRAAIYILRDPRDVALSYARHFGVSVDRAIAHLGNPENSTAADPRKVKQYLGSWSGHVASWVDADAFPVLVQRYEDMLADPEETFAKMLGFLNIPVDRARLAKAVRFSAFGELQRQEATAGFSERSANAERFFHSGTARQWEGVLSAGQLARIEADHGAAMRARGYF</sequence>
<dbReference type="Pfam" id="PF00685">
    <property type="entry name" value="Sulfotransfer_1"/>
    <property type="match status" value="1"/>
</dbReference>
<dbReference type="Proteomes" id="UP001239909">
    <property type="component" value="Unassembled WGS sequence"/>
</dbReference>
<name>A0ABQ6LTI3_9RHOB</name>
<dbReference type="Gene3D" id="3.40.50.300">
    <property type="entry name" value="P-loop containing nucleotide triphosphate hydrolases"/>
    <property type="match status" value="1"/>
</dbReference>
<reference evidence="4 5" key="1">
    <citation type="submission" date="2023-04" db="EMBL/GenBank/DDBJ databases">
        <title>Marinoamorphus aggregata gen. nov., sp. Nov., isolate from tissue of brittle star Ophioplocus japonicus.</title>
        <authorList>
            <person name="Kawano K."/>
            <person name="Sawayama S."/>
            <person name="Nakagawa S."/>
        </authorList>
    </citation>
    <scope>NUCLEOTIDE SEQUENCE [LARGE SCALE GENOMIC DNA]</scope>
    <source>
        <strain evidence="4 5">NKW23</strain>
    </source>
</reference>
<keyword evidence="5" id="KW-1185">Reference proteome</keyword>
<evidence type="ECO:0000313" key="4">
    <source>
        <dbReference type="EMBL" id="GMG85366.1"/>
    </source>
</evidence>
<evidence type="ECO:0000259" key="3">
    <source>
        <dbReference type="Pfam" id="PF00685"/>
    </source>
</evidence>
<accession>A0ABQ6LTI3</accession>
<feature type="domain" description="Sulfotransferase" evidence="3">
    <location>
        <begin position="21"/>
        <end position="284"/>
    </location>
</feature>
<dbReference type="RefSeq" id="WP_285674693.1">
    <property type="nucleotide sequence ID" value="NZ_BSYI01000062.1"/>
</dbReference>
<evidence type="ECO:0000256" key="1">
    <source>
        <dbReference type="ARBA" id="ARBA00005771"/>
    </source>
</evidence>
<gene>
    <name evidence="4" type="ORF">LNKW23_45860</name>
</gene>
<keyword evidence="2" id="KW-0808">Transferase</keyword>
<dbReference type="SUPFAM" id="SSF52540">
    <property type="entry name" value="P-loop containing nucleoside triphosphate hydrolases"/>
    <property type="match status" value="1"/>
</dbReference>
<comment type="caution">
    <text evidence="4">The sequence shown here is derived from an EMBL/GenBank/DDBJ whole genome shotgun (WGS) entry which is preliminary data.</text>
</comment>
<organism evidence="4 5">
    <name type="scientific">Paralimibaculum aggregatum</name>
    <dbReference type="NCBI Taxonomy" id="3036245"/>
    <lineage>
        <taxon>Bacteria</taxon>
        <taxon>Pseudomonadati</taxon>
        <taxon>Pseudomonadota</taxon>
        <taxon>Alphaproteobacteria</taxon>
        <taxon>Rhodobacterales</taxon>
        <taxon>Paracoccaceae</taxon>
        <taxon>Paralimibaculum</taxon>
    </lineage>
</organism>
<comment type="similarity">
    <text evidence="1">Belongs to the sulfotransferase 1 family.</text>
</comment>